<dbReference type="RefSeq" id="WP_105861514.1">
    <property type="nucleotide sequence ID" value="NZ_PUEJ01000003.1"/>
</dbReference>
<dbReference type="Proteomes" id="UP000237682">
    <property type="component" value="Unassembled WGS sequence"/>
</dbReference>
<protein>
    <submittedName>
        <fullName evidence="1">Uncharacterized protein</fullName>
    </submittedName>
</protein>
<dbReference type="AlphaFoldDB" id="A0A2S9QEV0"/>
<sequence>MMRRLDKSWQALFLIVDCPALVRGFFAASKEEFTSMPDGVGLRRADGLAIRLCGLSSTVGAAGRCG</sequence>
<name>A0A2S9QEV0_9HYPH</name>
<evidence type="ECO:0000313" key="1">
    <source>
        <dbReference type="EMBL" id="PRH87845.1"/>
    </source>
</evidence>
<reference evidence="1 2" key="1">
    <citation type="submission" date="2018-02" db="EMBL/GenBank/DDBJ databases">
        <title>Whole genome sequencing of endophytic bacterium.</title>
        <authorList>
            <person name="Eedara R."/>
            <person name="Podile A.R."/>
        </authorList>
    </citation>
    <scope>NUCLEOTIDE SEQUENCE [LARGE SCALE GENOMIC DNA]</scope>
    <source>
        <strain evidence="1 2">RP1T</strain>
    </source>
</reference>
<comment type="caution">
    <text evidence="1">The sequence shown here is derived from an EMBL/GenBank/DDBJ whole genome shotgun (WGS) entry which is preliminary data.</text>
</comment>
<keyword evidence="2" id="KW-1185">Reference proteome</keyword>
<proteinExistence type="predicted"/>
<gene>
    <name evidence="1" type="ORF">C5L14_08000</name>
</gene>
<accession>A0A2S9QEV0</accession>
<dbReference type="EMBL" id="PUEJ01000003">
    <property type="protein sequence ID" value="PRH87845.1"/>
    <property type="molecule type" value="Genomic_DNA"/>
</dbReference>
<organism evidence="1 2">
    <name type="scientific">Labrys okinawensis</name>
    <dbReference type="NCBI Taxonomy" id="346911"/>
    <lineage>
        <taxon>Bacteria</taxon>
        <taxon>Pseudomonadati</taxon>
        <taxon>Pseudomonadota</taxon>
        <taxon>Alphaproteobacteria</taxon>
        <taxon>Hyphomicrobiales</taxon>
        <taxon>Xanthobacteraceae</taxon>
        <taxon>Labrys</taxon>
    </lineage>
</organism>
<evidence type="ECO:0000313" key="2">
    <source>
        <dbReference type="Proteomes" id="UP000237682"/>
    </source>
</evidence>